<name>A0ABT4LX14_9PROT</name>
<keyword evidence="2" id="KW-0732">Signal</keyword>
<proteinExistence type="predicted"/>
<dbReference type="EMBL" id="JAPWGW010000004">
    <property type="protein sequence ID" value="MCZ4298915.1"/>
    <property type="molecule type" value="Genomic_DNA"/>
</dbReference>
<dbReference type="RefSeq" id="WP_269402978.1">
    <property type="nucleotide sequence ID" value="NZ_JAPWGW010000004.1"/>
</dbReference>
<gene>
    <name evidence="3" type="ORF">O4G74_12670</name>
</gene>
<evidence type="ECO:0000256" key="1">
    <source>
        <dbReference type="SAM" id="MobiDB-lite"/>
    </source>
</evidence>
<dbReference type="Pfam" id="PF09923">
    <property type="entry name" value="DUF2155"/>
    <property type="match status" value="1"/>
</dbReference>
<evidence type="ECO:0000256" key="2">
    <source>
        <dbReference type="SAM" id="SignalP"/>
    </source>
</evidence>
<evidence type="ECO:0000313" key="4">
    <source>
        <dbReference type="Proteomes" id="UP001083770"/>
    </source>
</evidence>
<comment type="caution">
    <text evidence="3">The sequence shown here is derived from an EMBL/GenBank/DDBJ whole genome shotgun (WGS) entry which is preliminary data.</text>
</comment>
<protein>
    <submittedName>
        <fullName evidence="3">DUF2155 domain-containing protein</fullName>
    </submittedName>
</protein>
<keyword evidence="4" id="KW-1185">Reference proteome</keyword>
<organism evidence="3 4">
    <name type="scientific">Henriciella marina</name>
    <dbReference type="NCBI Taxonomy" id="453851"/>
    <lineage>
        <taxon>Bacteria</taxon>
        <taxon>Pseudomonadati</taxon>
        <taxon>Pseudomonadota</taxon>
        <taxon>Alphaproteobacteria</taxon>
        <taxon>Hyphomonadales</taxon>
        <taxon>Hyphomonadaceae</taxon>
        <taxon>Henriciella</taxon>
    </lineage>
</organism>
<feature type="region of interest" description="Disordered" evidence="1">
    <location>
        <begin position="135"/>
        <end position="155"/>
    </location>
</feature>
<accession>A0ABT4LX14</accession>
<dbReference type="InterPro" id="IPR019225">
    <property type="entry name" value="DUF2155"/>
</dbReference>
<feature type="signal peptide" evidence="2">
    <location>
        <begin position="1"/>
        <end position="20"/>
    </location>
</feature>
<evidence type="ECO:0000313" key="3">
    <source>
        <dbReference type="EMBL" id="MCZ4298915.1"/>
    </source>
</evidence>
<feature type="compositionally biased region" description="Polar residues" evidence="1">
    <location>
        <begin position="47"/>
        <end position="56"/>
    </location>
</feature>
<dbReference type="Proteomes" id="UP001083770">
    <property type="component" value="Unassembled WGS sequence"/>
</dbReference>
<feature type="region of interest" description="Disordered" evidence="1">
    <location>
        <begin position="21"/>
        <end position="56"/>
    </location>
</feature>
<feature type="chain" id="PRO_5046114691" evidence="2">
    <location>
        <begin position="21"/>
        <end position="201"/>
    </location>
</feature>
<sequence>MKRLFCTAAMAALTLSGAAAQEGSNLDEGAADARAAEDGALEEEEQASSSPTYSQEQMATLRALDKITGRSVDFEIEVGEPIVFGVLEIDLKVCFQTPPEEPPESAAFLQIMEADYVETNTLTEPRLASEVRAEMRATGAPDESPSVTESEDEPAGPLFSGWMFASTPGLSALEHPVYDVWVIRCRQPSPDSLSSPVVPDE</sequence>
<reference evidence="3" key="1">
    <citation type="submission" date="2022-12" db="EMBL/GenBank/DDBJ databases">
        <title>Bacterial isolates from different developmental stages of Nematostella vectensis.</title>
        <authorList>
            <person name="Fraune S."/>
        </authorList>
    </citation>
    <scope>NUCLEOTIDE SEQUENCE</scope>
    <source>
        <strain evidence="3">G21632-S1</strain>
    </source>
</reference>